<comment type="caution">
    <text evidence="1">The sequence shown here is derived from an EMBL/GenBank/DDBJ whole genome shotgun (WGS) entry which is preliminary data.</text>
</comment>
<protein>
    <recommendedName>
        <fullName evidence="3">Glycine zipper 2TM domain-containing protein</fullName>
    </recommendedName>
</protein>
<evidence type="ECO:0000313" key="2">
    <source>
        <dbReference type="Proteomes" id="UP001554567"/>
    </source>
</evidence>
<sequence length="88" mass="8655">MFTEVASVSGAYAGAKLQGNDTLPVVAGAAIGTVIGAVGGKTVEVGNKYFPIVSDKTAGIAGAIGGSVISEVTGSKVEDKLKDEGNNK</sequence>
<keyword evidence="2" id="KW-1185">Reference proteome</keyword>
<accession>A0ABV3N844</accession>
<dbReference type="Proteomes" id="UP001554567">
    <property type="component" value="Unassembled WGS sequence"/>
</dbReference>
<organism evidence="1 2">
    <name type="scientific">Erwinia papayae</name>
    <dbReference type="NCBI Taxonomy" id="206499"/>
    <lineage>
        <taxon>Bacteria</taxon>
        <taxon>Pseudomonadati</taxon>
        <taxon>Pseudomonadota</taxon>
        <taxon>Gammaproteobacteria</taxon>
        <taxon>Enterobacterales</taxon>
        <taxon>Erwiniaceae</taxon>
        <taxon>Erwinia</taxon>
    </lineage>
</organism>
<dbReference type="RefSeq" id="WP_367168818.1">
    <property type="nucleotide sequence ID" value="NZ_JBFKZN010000029.1"/>
</dbReference>
<name>A0ABV3N844_9GAMM</name>
<gene>
    <name evidence="1" type="ORF">ABW286_22990</name>
</gene>
<evidence type="ECO:0000313" key="1">
    <source>
        <dbReference type="EMBL" id="MEW5292006.1"/>
    </source>
</evidence>
<evidence type="ECO:0008006" key="3">
    <source>
        <dbReference type="Google" id="ProtNLM"/>
    </source>
</evidence>
<reference evidence="1 2" key="1">
    <citation type="submission" date="2024-07" db="EMBL/GenBank/DDBJ databases">
        <authorList>
            <person name="Dulla G.F.J."/>
            <person name="Delorm J.G."/>
        </authorList>
    </citation>
    <scope>NUCLEOTIDE SEQUENCE [LARGE SCALE GENOMIC DNA]</scope>
    <source>
        <strain evidence="1 2">JGD 233</strain>
    </source>
</reference>
<proteinExistence type="predicted"/>
<dbReference type="EMBL" id="JBFKZN010000029">
    <property type="protein sequence ID" value="MEW5292006.1"/>
    <property type="molecule type" value="Genomic_DNA"/>
</dbReference>